<reference evidence="1 2" key="2">
    <citation type="journal article" date="2022" name="Mol. Ecol. Resour.">
        <title>The genomes of chicory, endive, great burdock and yacon provide insights into Asteraceae paleo-polyploidization history and plant inulin production.</title>
        <authorList>
            <person name="Fan W."/>
            <person name="Wang S."/>
            <person name="Wang H."/>
            <person name="Wang A."/>
            <person name="Jiang F."/>
            <person name="Liu H."/>
            <person name="Zhao H."/>
            <person name="Xu D."/>
            <person name="Zhang Y."/>
        </authorList>
    </citation>
    <scope>NUCLEOTIDE SEQUENCE [LARGE SCALE GENOMIC DNA]</scope>
    <source>
        <strain evidence="2">cv. Yunnan</strain>
        <tissue evidence="1">Leaves</tissue>
    </source>
</reference>
<evidence type="ECO:0000313" key="1">
    <source>
        <dbReference type="EMBL" id="KAI3813465.1"/>
    </source>
</evidence>
<evidence type="ECO:0000313" key="2">
    <source>
        <dbReference type="Proteomes" id="UP001056120"/>
    </source>
</evidence>
<dbReference type="Proteomes" id="UP001056120">
    <property type="component" value="Linkage Group LG06"/>
</dbReference>
<organism evidence="1 2">
    <name type="scientific">Smallanthus sonchifolius</name>
    <dbReference type="NCBI Taxonomy" id="185202"/>
    <lineage>
        <taxon>Eukaryota</taxon>
        <taxon>Viridiplantae</taxon>
        <taxon>Streptophyta</taxon>
        <taxon>Embryophyta</taxon>
        <taxon>Tracheophyta</taxon>
        <taxon>Spermatophyta</taxon>
        <taxon>Magnoliopsida</taxon>
        <taxon>eudicotyledons</taxon>
        <taxon>Gunneridae</taxon>
        <taxon>Pentapetalae</taxon>
        <taxon>asterids</taxon>
        <taxon>campanulids</taxon>
        <taxon>Asterales</taxon>
        <taxon>Asteraceae</taxon>
        <taxon>Asteroideae</taxon>
        <taxon>Heliantheae alliance</taxon>
        <taxon>Millerieae</taxon>
        <taxon>Smallanthus</taxon>
    </lineage>
</organism>
<dbReference type="EMBL" id="CM042023">
    <property type="protein sequence ID" value="KAI3813465.1"/>
    <property type="molecule type" value="Genomic_DNA"/>
</dbReference>
<protein>
    <submittedName>
        <fullName evidence="1">Uncharacterized protein</fullName>
    </submittedName>
</protein>
<comment type="caution">
    <text evidence="1">The sequence shown here is derived from an EMBL/GenBank/DDBJ whole genome shotgun (WGS) entry which is preliminary data.</text>
</comment>
<reference evidence="2" key="1">
    <citation type="journal article" date="2022" name="Mol. Ecol. Resour.">
        <title>The genomes of chicory, endive, great burdock and yacon provide insights into Asteraceae palaeo-polyploidization history and plant inulin production.</title>
        <authorList>
            <person name="Fan W."/>
            <person name="Wang S."/>
            <person name="Wang H."/>
            <person name="Wang A."/>
            <person name="Jiang F."/>
            <person name="Liu H."/>
            <person name="Zhao H."/>
            <person name="Xu D."/>
            <person name="Zhang Y."/>
        </authorList>
    </citation>
    <scope>NUCLEOTIDE SEQUENCE [LARGE SCALE GENOMIC DNA]</scope>
    <source>
        <strain evidence="2">cv. Yunnan</strain>
    </source>
</reference>
<name>A0ACB9IZM8_9ASTR</name>
<accession>A0ACB9IZM8</accession>
<proteinExistence type="predicted"/>
<keyword evidence="2" id="KW-1185">Reference proteome</keyword>
<gene>
    <name evidence="1" type="ORF">L1987_18190</name>
</gene>
<sequence length="124" mass="13785">MQLLGYESFFCSLLALEIELRPCWSLAAGSSSSPNRARRIRIARWNSWLPLIIIDSESYSIDHSVSRIQIPTSKNKKRSKEELEEHLISLAASLFGKKVLAFAPLGPTQIQVEGLFAVGLNVDG</sequence>